<protein>
    <submittedName>
        <fullName evidence="1">Uncharacterized protein</fullName>
    </submittedName>
</protein>
<accession>A0A9X5EA49</accession>
<dbReference type="Proteomes" id="UP000031532">
    <property type="component" value="Unassembled WGS sequence"/>
</dbReference>
<proteinExistence type="predicted"/>
<organism evidence="1 2">
    <name type="scientific">Scytonema millei VB511283</name>
    <dbReference type="NCBI Taxonomy" id="1245923"/>
    <lineage>
        <taxon>Bacteria</taxon>
        <taxon>Bacillati</taxon>
        <taxon>Cyanobacteriota</taxon>
        <taxon>Cyanophyceae</taxon>
        <taxon>Nostocales</taxon>
        <taxon>Scytonemataceae</taxon>
        <taxon>Scytonema</taxon>
    </lineage>
</organism>
<dbReference type="OrthoDB" id="573034at2"/>
<evidence type="ECO:0000313" key="1">
    <source>
        <dbReference type="EMBL" id="NHC36904.1"/>
    </source>
</evidence>
<gene>
    <name evidence="1" type="ORF">QH73_0020075</name>
</gene>
<comment type="caution">
    <text evidence="1">The sequence shown here is derived from an EMBL/GenBank/DDBJ whole genome shotgun (WGS) entry which is preliminary data.</text>
</comment>
<name>A0A9X5EA49_9CYAN</name>
<sequence length="73" mass="8286">MNKRQQEARKAIAWSTDALIPGIYVWLGNWLFRLGGTEAQESYPGTIHSKFGLAVVLPGYHIWTTYQGSYDPE</sequence>
<reference evidence="1 2" key="1">
    <citation type="journal article" date="2015" name="Genome Announc.">
        <title>Draft Genome Sequence of the Terrestrial Cyanobacterium Scytonema millei VB511283, Isolated from Eastern India.</title>
        <authorList>
            <person name="Sen D."/>
            <person name="Chandrababunaidu M.M."/>
            <person name="Singh D."/>
            <person name="Sanghi N."/>
            <person name="Ghorai A."/>
            <person name="Mishra G.P."/>
            <person name="Madduluri M."/>
            <person name="Adhikary S.P."/>
            <person name="Tripathy S."/>
        </authorList>
    </citation>
    <scope>NUCLEOTIDE SEQUENCE [LARGE SCALE GENOMIC DNA]</scope>
    <source>
        <strain evidence="1 2">VB511283</strain>
    </source>
</reference>
<dbReference type="AlphaFoldDB" id="A0A9X5EA49"/>
<keyword evidence="2" id="KW-1185">Reference proteome</keyword>
<dbReference type="RefSeq" id="WP_039714070.1">
    <property type="nucleotide sequence ID" value="NZ_JTJC03000006.1"/>
</dbReference>
<evidence type="ECO:0000313" key="2">
    <source>
        <dbReference type="Proteomes" id="UP000031532"/>
    </source>
</evidence>
<dbReference type="EMBL" id="JTJC03000006">
    <property type="protein sequence ID" value="NHC36904.1"/>
    <property type="molecule type" value="Genomic_DNA"/>
</dbReference>